<keyword evidence="1" id="KW-1133">Transmembrane helix</keyword>
<protein>
    <submittedName>
        <fullName evidence="2">Uncharacterized protein</fullName>
    </submittedName>
</protein>
<proteinExistence type="predicted"/>
<evidence type="ECO:0000313" key="3">
    <source>
        <dbReference type="Proteomes" id="UP001176941"/>
    </source>
</evidence>
<keyword evidence="3" id="KW-1185">Reference proteome</keyword>
<name>A0ABN8YPU8_RANTA</name>
<organism evidence="2 3">
    <name type="scientific">Rangifer tarandus platyrhynchus</name>
    <name type="common">Svalbard reindeer</name>
    <dbReference type="NCBI Taxonomy" id="3082113"/>
    <lineage>
        <taxon>Eukaryota</taxon>
        <taxon>Metazoa</taxon>
        <taxon>Chordata</taxon>
        <taxon>Craniata</taxon>
        <taxon>Vertebrata</taxon>
        <taxon>Euteleostomi</taxon>
        <taxon>Mammalia</taxon>
        <taxon>Eutheria</taxon>
        <taxon>Laurasiatheria</taxon>
        <taxon>Artiodactyla</taxon>
        <taxon>Ruminantia</taxon>
        <taxon>Pecora</taxon>
        <taxon>Cervidae</taxon>
        <taxon>Odocoileinae</taxon>
        <taxon>Rangifer</taxon>
    </lineage>
</organism>
<dbReference type="Proteomes" id="UP001176941">
    <property type="component" value="Chromosome 20"/>
</dbReference>
<keyword evidence="1" id="KW-0812">Transmembrane</keyword>
<reference evidence="2" key="1">
    <citation type="submission" date="2023-04" db="EMBL/GenBank/DDBJ databases">
        <authorList>
            <consortium name="ELIXIR-Norway"/>
        </authorList>
    </citation>
    <scope>NUCLEOTIDE SEQUENCE [LARGE SCALE GENOMIC DNA]</scope>
</reference>
<accession>A0ABN8YPU8</accession>
<evidence type="ECO:0000313" key="2">
    <source>
        <dbReference type="EMBL" id="CAI9162438.1"/>
    </source>
</evidence>
<dbReference type="EMBL" id="OX459956">
    <property type="protein sequence ID" value="CAI9162438.1"/>
    <property type="molecule type" value="Genomic_DNA"/>
</dbReference>
<feature type="transmembrane region" description="Helical" evidence="1">
    <location>
        <begin position="21"/>
        <end position="37"/>
    </location>
</feature>
<evidence type="ECO:0000256" key="1">
    <source>
        <dbReference type="SAM" id="Phobius"/>
    </source>
</evidence>
<sequence>MPSPDLNYGRRKGRGQYREGLLLWEIVILFCFQSWEGRRQMCLAFQLQASLCHPACVSPGSELFFQILKLVLSIAVTVRKHVSWGGGGIRKHTFKVFSIFPVVCNSYLSLRCFF</sequence>
<keyword evidence="1" id="KW-0472">Membrane</keyword>
<gene>
    <name evidence="2" type="ORF">MRATA1EN1_LOCUS11400</name>
</gene>